<feature type="transmembrane region" description="Helical" evidence="8">
    <location>
        <begin position="85"/>
        <end position="106"/>
    </location>
</feature>
<organism evidence="9 10">
    <name type="scientific">Lysinibacillus alkalisoli</name>
    <dbReference type="NCBI Taxonomy" id="1911548"/>
    <lineage>
        <taxon>Bacteria</taxon>
        <taxon>Bacillati</taxon>
        <taxon>Bacillota</taxon>
        <taxon>Bacilli</taxon>
        <taxon>Bacillales</taxon>
        <taxon>Bacillaceae</taxon>
        <taxon>Lysinibacillus</taxon>
    </lineage>
</organism>
<dbReference type="GO" id="GO:0042910">
    <property type="term" value="F:xenobiotic transmembrane transporter activity"/>
    <property type="evidence" value="ECO:0007669"/>
    <property type="project" value="InterPro"/>
</dbReference>
<feature type="transmembrane region" description="Helical" evidence="8">
    <location>
        <begin position="53"/>
        <end position="73"/>
    </location>
</feature>
<dbReference type="PIRSF" id="PIRSF006603">
    <property type="entry name" value="DinF"/>
    <property type="match status" value="1"/>
</dbReference>
<evidence type="ECO:0000256" key="3">
    <source>
        <dbReference type="ARBA" id="ARBA00022448"/>
    </source>
</evidence>
<feature type="transmembrane region" description="Helical" evidence="8">
    <location>
        <begin position="126"/>
        <end position="151"/>
    </location>
</feature>
<dbReference type="PANTHER" id="PTHR42925:SF1">
    <property type="entry name" value="VIRULENCE FACTOR MVIN"/>
    <property type="match status" value="1"/>
</dbReference>
<gene>
    <name evidence="9" type="ORF">GCM10007425_18620</name>
</gene>
<feature type="transmembrane region" description="Helical" evidence="8">
    <location>
        <begin position="383"/>
        <end position="404"/>
    </location>
</feature>
<evidence type="ECO:0000256" key="1">
    <source>
        <dbReference type="ARBA" id="ARBA00004651"/>
    </source>
</evidence>
<evidence type="ECO:0000256" key="5">
    <source>
        <dbReference type="ARBA" id="ARBA00022692"/>
    </source>
</evidence>
<dbReference type="EMBL" id="BMJT01000005">
    <property type="protein sequence ID" value="GGG24380.1"/>
    <property type="molecule type" value="Genomic_DNA"/>
</dbReference>
<dbReference type="RefSeq" id="WP_229704207.1">
    <property type="nucleotide sequence ID" value="NZ_BMJT01000005.1"/>
</dbReference>
<accession>A0A917G5V4</accession>
<name>A0A917G5V4_9BACI</name>
<dbReference type="GO" id="GO:0015297">
    <property type="term" value="F:antiporter activity"/>
    <property type="evidence" value="ECO:0007669"/>
    <property type="project" value="InterPro"/>
</dbReference>
<dbReference type="Proteomes" id="UP000616608">
    <property type="component" value="Unassembled WGS sequence"/>
</dbReference>
<dbReference type="InterPro" id="IPR048279">
    <property type="entry name" value="MdtK-like"/>
</dbReference>
<dbReference type="Pfam" id="PF01554">
    <property type="entry name" value="MatE"/>
    <property type="match status" value="2"/>
</dbReference>
<evidence type="ECO:0000256" key="2">
    <source>
        <dbReference type="ARBA" id="ARBA00010199"/>
    </source>
</evidence>
<feature type="transmembrane region" description="Helical" evidence="8">
    <location>
        <begin position="271"/>
        <end position="294"/>
    </location>
</feature>
<keyword evidence="10" id="KW-1185">Reference proteome</keyword>
<comment type="caution">
    <text evidence="9">The sequence shown here is derived from an EMBL/GenBank/DDBJ whole genome shotgun (WGS) entry which is preliminary data.</text>
</comment>
<evidence type="ECO:0000256" key="8">
    <source>
        <dbReference type="SAM" id="Phobius"/>
    </source>
</evidence>
<reference evidence="9" key="2">
    <citation type="submission" date="2020-09" db="EMBL/GenBank/DDBJ databases">
        <authorList>
            <person name="Sun Q."/>
            <person name="Zhou Y."/>
        </authorList>
    </citation>
    <scope>NUCLEOTIDE SEQUENCE</scope>
    <source>
        <strain evidence="9">CGMCC 1.15760</strain>
    </source>
</reference>
<comment type="subcellular location">
    <subcellularLocation>
        <location evidence="1">Cell membrane</location>
        <topology evidence="1">Multi-pass membrane protein</topology>
    </subcellularLocation>
</comment>
<evidence type="ECO:0000256" key="4">
    <source>
        <dbReference type="ARBA" id="ARBA00022475"/>
    </source>
</evidence>
<keyword evidence="3" id="KW-0813">Transport</keyword>
<dbReference type="GO" id="GO:0005886">
    <property type="term" value="C:plasma membrane"/>
    <property type="evidence" value="ECO:0007669"/>
    <property type="project" value="UniProtKB-SubCell"/>
</dbReference>
<comment type="similarity">
    <text evidence="2">Belongs to the multi antimicrobial extrusion (MATE) (TC 2.A.66.1) family.</text>
</comment>
<reference evidence="9" key="1">
    <citation type="journal article" date="2014" name="Int. J. Syst. Evol. Microbiol.">
        <title>Complete genome sequence of Corynebacterium casei LMG S-19264T (=DSM 44701T), isolated from a smear-ripened cheese.</title>
        <authorList>
            <consortium name="US DOE Joint Genome Institute (JGI-PGF)"/>
            <person name="Walter F."/>
            <person name="Albersmeier A."/>
            <person name="Kalinowski J."/>
            <person name="Ruckert C."/>
        </authorList>
    </citation>
    <scope>NUCLEOTIDE SEQUENCE</scope>
    <source>
        <strain evidence="9">CGMCC 1.15760</strain>
    </source>
</reference>
<protein>
    <submittedName>
        <fullName evidence="9">MATE family efflux transporter</fullName>
    </submittedName>
</protein>
<dbReference type="InterPro" id="IPR047135">
    <property type="entry name" value="YsiQ"/>
</dbReference>
<keyword evidence="5 8" id="KW-0812">Transmembrane</keyword>
<feature type="transmembrane region" description="Helical" evidence="8">
    <location>
        <begin position="233"/>
        <end position="259"/>
    </location>
</feature>
<proteinExistence type="inferred from homology"/>
<feature type="transmembrane region" description="Helical" evidence="8">
    <location>
        <begin position="12"/>
        <end position="33"/>
    </location>
</feature>
<feature type="transmembrane region" description="Helical" evidence="8">
    <location>
        <begin position="345"/>
        <end position="362"/>
    </location>
</feature>
<feature type="transmembrane region" description="Helical" evidence="8">
    <location>
        <begin position="158"/>
        <end position="178"/>
    </location>
</feature>
<sequence>MHKKELKLFSLTWPIFLEIFLFMLMGIADTIMLSRVSDDAVAGVGAANQYVQIAILVLEVVGIGASVVVSQYIGSKRYKEATKIAALAITLNTINGIGISIIFILFSKYMMTFMNLQGEVLAHATTYLAIVGGAIFLQGVINAIAAIIRVYGYTKETMFVSLGMNVFHVALNYILIFGNLGAPKLGVTGAAISSVTSRGLALIVFFILLYRLLDDRMEWRDYFTWHQVYIKKILQVGIPAAFEQVIYQGCQIVFVYYVTYVGATSLAARQYAMNISMFTYLFAIAIGMSTAILVGRLVGAGNKDQAYKTLWRSVRYAVVFTLVAVVIVTTYRYPFMRFFTTNEEIIEIGASVLALAIILETGRTMNITIIASLRASGDARFPVMMAVISMLGISLPLGYYFVFILDLGLVGIWLAISVDEWIRAIMMTWRWKSRVWERYALVEPDKTKGTK</sequence>
<evidence type="ECO:0000313" key="10">
    <source>
        <dbReference type="Proteomes" id="UP000616608"/>
    </source>
</evidence>
<dbReference type="AlphaFoldDB" id="A0A917G5V4"/>
<dbReference type="PANTHER" id="PTHR42925">
    <property type="entry name" value="MULTIDRUG AND TOXIN EFFLUX PROTEIN MATE FAMILY"/>
    <property type="match status" value="1"/>
</dbReference>
<evidence type="ECO:0000256" key="7">
    <source>
        <dbReference type="ARBA" id="ARBA00023136"/>
    </source>
</evidence>
<keyword evidence="4" id="KW-1003">Cell membrane</keyword>
<keyword evidence="7 8" id="KW-0472">Membrane</keyword>
<keyword evidence="6 8" id="KW-1133">Transmembrane helix</keyword>
<dbReference type="InterPro" id="IPR002528">
    <property type="entry name" value="MATE_fam"/>
</dbReference>
<feature type="transmembrane region" description="Helical" evidence="8">
    <location>
        <begin position="314"/>
        <end position="333"/>
    </location>
</feature>
<feature type="transmembrane region" description="Helical" evidence="8">
    <location>
        <begin position="190"/>
        <end position="213"/>
    </location>
</feature>
<dbReference type="CDD" id="cd13134">
    <property type="entry name" value="MATE_like_8"/>
    <property type="match status" value="1"/>
</dbReference>
<evidence type="ECO:0000256" key="6">
    <source>
        <dbReference type="ARBA" id="ARBA00022989"/>
    </source>
</evidence>
<evidence type="ECO:0000313" key="9">
    <source>
        <dbReference type="EMBL" id="GGG24380.1"/>
    </source>
</evidence>
<dbReference type="NCBIfam" id="TIGR00797">
    <property type="entry name" value="matE"/>
    <property type="match status" value="1"/>
</dbReference>